<dbReference type="PROSITE" id="PS50994">
    <property type="entry name" value="INTEGRASE"/>
    <property type="match status" value="1"/>
</dbReference>
<dbReference type="PROSITE" id="PS50878">
    <property type="entry name" value="RT_POL"/>
    <property type="match status" value="1"/>
</dbReference>
<dbReference type="InterPro" id="IPR041588">
    <property type="entry name" value="Integrase_H2C2"/>
</dbReference>
<dbReference type="InterPro" id="IPR041577">
    <property type="entry name" value="RT_RNaseH_2"/>
</dbReference>
<accession>A0ABP0GR43</accession>
<dbReference type="InterPro" id="IPR043502">
    <property type="entry name" value="DNA/RNA_pol_sf"/>
</dbReference>
<evidence type="ECO:0000259" key="6">
    <source>
        <dbReference type="PROSITE" id="PS50994"/>
    </source>
</evidence>
<dbReference type="InterPro" id="IPR001584">
    <property type="entry name" value="Integrase_cat-core"/>
</dbReference>
<dbReference type="PANTHER" id="PTHR37984">
    <property type="entry name" value="PROTEIN CBG26694"/>
    <property type="match status" value="1"/>
</dbReference>
<protein>
    <recommendedName>
        <fullName evidence="4">Gypsy retrotransposon integrase-like protein 1</fullName>
        <ecNumber evidence="2">3.1.26.4</ecNumber>
    </recommendedName>
</protein>
<dbReference type="InterPro" id="IPR000477">
    <property type="entry name" value="RT_dom"/>
</dbReference>
<dbReference type="Proteomes" id="UP001642483">
    <property type="component" value="Unassembled WGS sequence"/>
</dbReference>
<reference evidence="7 8" key="1">
    <citation type="submission" date="2024-02" db="EMBL/GenBank/DDBJ databases">
        <authorList>
            <person name="Daric V."/>
            <person name="Darras S."/>
        </authorList>
    </citation>
    <scope>NUCLEOTIDE SEQUENCE [LARGE SCALE GENOMIC DNA]</scope>
</reference>
<dbReference type="Pfam" id="PF17919">
    <property type="entry name" value="RT_RNaseH_2"/>
    <property type="match status" value="1"/>
</dbReference>
<gene>
    <name evidence="7" type="ORF">CVLEPA_LOCUS27597</name>
</gene>
<comment type="similarity">
    <text evidence="1">Belongs to the beta type-B retroviral polymerase family. HERV class-II K(HML-2) pol subfamily.</text>
</comment>
<keyword evidence="8" id="KW-1185">Reference proteome</keyword>
<evidence type="ECO:0000313" key="7">
    <source>
        <dbReference type="EMBL" id="CAK8694208.1"/>
    </source>
</evidence>
<dbReference type="SUPFAM" id="SSF56672">
    <property type="entry name" value="DNA/RNA polymerases"/>
    <property type="match status" value="1"/>
</dbReference>
<evidence type="ECO:0000256" key="2">
    <source>
        <dbReference type="ARBA" id="ARBA00012180"/>
    </source>
</evidence>
<evidence type="ECO:0000256" key="1">
    <source>
        <dbReference type="ARBA" id="ARBA00010879"/>
    </source>
</evidence>
<dbReference type="EMBL" id="CAWYQH010000141">
    <property type="protein sequence ID" value="CAK8694208.1"/>
    <property type="molecule type" value="Genomic_DNA"/>
</dbReference>
<dbReference type="Pfam" id="PF00078">
    <property type="entry name" value="RVT_1"/>
    <property type="match status" value="1"/>
</dbReference>
<dbReference type="EC" id="3.1.26.4" evidence="2"/>
<organism evidence="7 8">
    <name type="scientific">Clavelina lepadiformis</name>
    <name type="common">Light-bulb sea squirt</name>
    <name type="synonym">Ascidia lepadiformis</name>
    <dbReference type="NCBI Taxonomy" id="159417"/>
    <lineage>
        <taxon>Eukaryota</taxon>
        <taxon>Metazoa</taxon>
        <taxon>Chordata</taxon>
        <taxon>Tunicata</taxon>
        <taxon>Ascidiacea</taxon>
        <taxon>Aplousobranchia</taxon>
        <taxon>Clavelinidae</taxon>
        <taxon>Clavelina</taxon>
    </lineage>
</organism>
<dbReference type="SUPFAM" id="SSF53098">
    <property type="entry name" value="Ribonuclease H-like"/>
    <property type="match status" value="1"/>
</dbReference>
<dbReference type="Gene3D" id="3.10.10.10">
    <property type="entry name" value="HIV Type 1 Reverse Transcriptase, subunit A, domain 1"/>
    <property type="match status" value="1"/>
</dbReference>
<dbReference type="InterPro" id="IPR036397">
    <property type="entry name" value="RNaseH_sf"/>
</dbReference>
<dbReference type="Gene3D" id="3.30.70.270">
    <property type="match status" value="2"/>
</dbReference>
<dbReference type="Gene3D" id="3.10.20.370">
    <property type="match status" value="1"/>
</dbReference>
<feature type="domain" description="Reverse transcriptase" evidence="5">
    <location>
        <begin position="217"/>
        <end position="396"/>
    </location>
</feature>
<feature type="domain" description="Integrase catalytic" evidence="6">
    <location>
        <begin position="800"/>
        <end position="960"/>
    </location>
</feature>
<dbReference type="Gene3D" id="1.10.340.70">
    <property type="match status" value="1"/>
</dbReference>
<dbReference type="CDD" id="cd01647">
    <property type="entry name" value="RT_LTR"/>
    <property type="match status" value="1"/>
</dbReference>
<keyword evidence="3" id="KW-0511">Multifunctional enzyme</keyword>
<comment type="caution">
    <text evidence="7">The sequence shown here is derived from an EMBL/GenBank/DDBJ whole genome shotgun (WGS) entry which is preliminary data.</text>
</comment>
<dbReference type="Pfam" id="PF17921">
    <property type="entry name" value="Integrase_H2C2"/>
    <property type="match status" value="1"/>
</dbReference>
<dbReference type="InterPro" id="IPR012337">
    <property type="entry name" value="RNaseH-like_sf"/>
</dbReference>
<dbReference type="CDD" id="cd09274">
    <property type="entry name" value="RNase_HI_RT_Ty3"/>
    <property type="match status" value="1"/>
</dbReference>
<evidence type="ECO:0000256" key="3">
    <source>
        <dbReference type="ARBA" id="ARBA00023268"/>
    </source>
</evidence>
<dbReference type="InterPro" id="IPR050951">
    <property type="entry name" value="Retrovirus_Pol_polyprotein"/>
</dbReference>
<dbReference type="PANTHER" id="PTHR37984:SF5">
    <property type="entry name" value="PROTEIN NYNRIN-LIKE"/>
    <property type="match status" value="1"/>
</dbReference>
<name>A0ABP0GR43_CLALP</name>
<evidence type="ECO:0000259" key="5">
    <source>
        <dbReference type="PROSITE" id="PS50878"/>
    </source>
</evidence>
<dbReference type="Gene3D" id="3.30.420.10">
    <property type="entry name" value="Ribonuclease H-like superfamily/Ribonuclease H"/>
    <property type="match status" value="1"/>
</dbReference>
<proteinExistence type="inferred from homology"/>
<sequence>MFLKAGGGTIPILKFPGLANSHVVKLLDFARISPFTELLLPGTFDGQPDMPDVEVLIERLNNVQEKWNVAVAEYVTSTQANLVQLRLANPSDVEIVIPSGSSVARVVPIAGEGNIQYTNAYSILPITENKFADVELSALHDELCLDKLELSEVERQKLFSVISSYRDVISLHPYDIGQTELVEHSIETGDSLPIRQHPRRLSEPQKQKVNELIEDMCDKEIIQPSQSPWASPIVLVRKKDGDVRFCIDYRKLNDCTKKSSYPLPRIDESLDQLSGCRYFSTLDLRSGYWQIKMKPSDKPKTAFTCYKGLYEFNVMPFGLCNAPSTFQHLMRVVLNGVEWNGAIAYLDDIIVYGRTFNEHTERLENVFSRLRQAGLKLGPSKCKLLKEKVKFLGHVVSHEGISCDPQKVEDVSNWPTPKTLKEVRQFLGLSSYYRKFIPSYSQIASPLNNLVHSTKKFFLWTEECKKAFGLLKELLTKSPVLRYPDLSKPFIVDTDACNTAVGCVLSQLVNGEEHPVSYSSRSLTKTERNYSTTRKELLAVIHALKVFRCYLTEEFLLRTDHASLRWLWESRDTYGQCARWFDFLCNFNFKLIHRAGRKHTNADSLSRRPCSDDTIRAEQLDPLFPFQTDSSYESSISAKEYQVCLMDFSEASGWSTENTIKAQQKDPVLKRLFQWMNQESRPSFKKVKNDSKALRHYWNIFSEIFLHNGMLYRRIENSVEEIYAQLLVPSTMKNDVLKSVHDLIHGGGHMGVKRTFARLKERFFWPFCHKDVETYCKECCLCDLRKVPRRIVRAPLVPSEENTPMQKVEIDVLSGLPETRNGNRYILVVCDTYTKYMQCWPMKFQNAKDTAYLLYHRWVTIHGVPETIHSDQGRNFESILFQELSRLMGCNKTRTSPYHAMGNGGVERNNQTIIAILKNYVQVDPTSWDDALSSVSAILTMQVFTRKLEFLLITYSPEGI</sequence>
<evidence type="ECO:0000313" key="8">
    <source>
        <dbReference type="Proteomes" id="UP001642483"/>
    </source>
</evidence>
<dbReference type="InterPro" id="IPR043128">
    <property type="entry name" value="Rev_trsase/Diguanyl_cyclase"/>
</dbReference>
<evidence type="ECO:0000256" key="4">
    <source>
        <dbReference type="ARBA" id="ARBA00039658"/>
    </source>
</evidence>
<dbReference type="Pfam" id="PF00665">
    <property type="entry name" value="rve"/>
    <property type="match status" value="1"/>
</dbReference>